<reference evidence="1 2" key="2">
    <citation type="submission" date="2009-01" db="EMBL/GenBank/DDBJ databases">
        <title>Draft genome sequence of Bacteroides cellulosilyticus (DSM 14838).</title>
        <authorList>
            <person name="Sudarsanam P."/>
            <person name="Ley R."/>
            <person name="Guruge J."/>
            <person name="Turnbaugh P.J."/>
            <person name="Mahowald M."/>
            <person name="Liep D."/>
            <person name="Gordon J."/>
        </authorList>
    </citation>
    <scope>NUCLEOTIDE SEQUENCE [LARGE SCALE GENOMIC DNA]</scope>
    <source>
        <strain evidence="1 2">DSM 14838</strain>
    </source>
</reference>
<feature type="non-terminal residue" evidence="1">
    <location>
        <position position="1"/>
    </location>
</feature>
<dbReference type="Proteomes" id="UP000003711">
    <property type="component" value="Unassembled WGS sequence"/>
</dbReference>
<proteinExistence type="predicted"/>
<comment type="caution">
    <text evidence="1">The sequence shown here is derived from an EMBL/GenBank/DDBJ whole genome shotgun (WGS) entry which is preliminary data.</text>
</comment>
<organism evidence="1 2">
    <name type="scientific">Bacteroides cellulosilyticus DSM 14838</name>
    <dbReference type="NCBI Taxonomy" id="537012"/>
    <lineage>
        <taxon>Bacteria</taxon>
        <taxon>Pseudomonadati</taxon>
        <taxon>Bacteroidota</taxon>
        <taxon>Bacteroidia</taxon>
        <taxon>Bacteroidales</taxon>
        <taxon>Bacteroidaceae</taxon>
        <taxon>Bacteroides</taxon>
    </lineage>
</organism>
<dbReference type="AlphaFoldDB" id="E2NJP3"/>
<evidence type="ECO:0008006" key="3">
    <source>
        <dbReference type="Google" id="ProtNLM"/>
    </source>
</evidence>
<name>E2NJP3_9BACE</name>
<dbReference type="HOGENOM" id="CLU_3176765_0_0_10"/>
<gene>
    <name evidence="1" type="ORF">BACCELL_04532</name>
</gene>
<evidence type="ECO:0000313" key="1">
    <source>
        <dbReference type="EMBL" id="EEF87880.1"/>
    </source>
</evidence>
<protein>
    <recommendedName>
        <fullName evidence="3">Regulatory protein RecX</fullName>
    </recommendedName>
</protein>
<evidence type="ECO:0000313" key="2">
    <source>
        <dbReference type="Proteomes" id="UP000003711"/>
    </source>
</evidence>
<dbReference type="EMBL" id="ACCH01000352">
    <property type="protein sequence ID" value="EEF87880.1"/>
    <property type="molecule type" value="Genomic_DNA"/>
</dbReference>
<reference evidence="1 2" key="1">
    <citation type="submission" date="2008-12" db="EMBL/GenBank/DDBJ databases">
        <authorList>
            <person name="Fulton L."/>
            <person name="Clifton S."/>
            <person name="Fulton B."/>
            <person name="Xu J."/>
            <person name="Minx P."/>
            <person name="Pepin K.H."/>
            <person name="Johnson M."/>
            <person name="Bhonagiri V."/>
            <person name="Nash W.E."/>
            <person name="Mardis E.R."/>
            <person name="Wilson R.K."/>
        </authorList>
    </citation>
    <scope>NUCLEOTIDE SEQUENCE [LARGE SCALE GENOMIC DNA]</scope>
    <source>
        <strain evidence="1 2">DSM 14838</strain>
    </source>
</reference>
<sequence>FKFGKQNKKYNKQVQGYMQLLTRMGYPKENIKGYLWYVEEDLIEKV</sequence>
<accession>E2NJP3</accession>